<feature type="region of interest" description="Disordered" evidence="8">
    <location>
        <begin position="286"/>
        <end position="313"/>
    </location>
</feature>
<evidence type="ECO:0000256" key="2">
    <source>
        <dbReference type="ARBA" id="ARBA00022723"/>
    </source>
</evidence>
<feature type="domain" description="C2H2-type" evidence="9">
    <location>
        <begin position="950"/>
        <end position="977"/>
    </location>
</feature>
<feature type="domain" description="C2H2-type" evidence="9">
    <location>
        <begin position="1034"/>
        <end position="1061"/>
    </location>
</feature>
<feature type="compositionally biased region" description="Polar residues" evidence="8">
    <location>
        <begin position="301"/>
        <end position="313"/>
    </location>
</feature>
<dbReference type="Pfam" id="PF00096">
    <property type="entry name" value="zf-C2H2"/>
    <property type="match status" value="4"/>
</dbReference>
<feature type="domain" description="C2H2-type" evidence="9">
    <location>
        <begin position="920"/>
        <end position="947"/>
    </location>
</feature>
<evidence type="ECO:0000256" key="4">
    <source>
        <dbReference type="ARBA" id="ARBA00022771"/>
    </source>
</evidence>
<proteinExistence type="predicted"/>
<dbReference type="GO" id="GO:0000981">
    <property type="term" value="F:DNA-binding transcription factor activity, RNA polymerase II-specific"/>
    <property type="evidence" value="ECO:0007669"/>
    <property type="project" value="TreeGrafter"/>
</dbReference>
<dbReference type="SUPFAM" id="SSF57667">
    <property type="entry name" value="beta-beta-alpha zinc fingers"/>
    <property type="match status" value="5"/>
</dbReference>
<evidence type="ECO:0000259" key="9">
    <source>
        <dbReference type="PROSITE" id="PS50157"/>
    </source>
</evidence>
<dbReference type="InterPro" id="IPR013087">
    <property type="entry name" value="Znf_C2H2_type"/>
</dbReference>
<dbReference type="PANTHER" id="PTHR24394">
    <property type="entry name" value="ZINC FINGER PROTEIN"/>
    <property type="match status" value="1"/>
</dbReference>
<evidence type="ECO:0000256" key="7">
    <source>
        <dbReference type="PROSITE-ProRule" id="PRU00042"/>
    </source>
</evidence>
<dbReference type="PROSITE" id="PS00028">
    <property type="entry name" value="ZINC_FINGER_C2H2_1"/>
    <property type="match status" value="9"/>
</dbReference>
<evidence type="ECO:0000313" key="11">
    <source>
        <dbReference type="RefSeq" id="XP_018325445.1"/>
    </source>
</evidence>
<dbReference type="RefSeq" id="XP_018325446.1">
    <property type="nucleotide sequence ID" value="XM_018469944.2"/>
</dbReference>
<dbReference type="FunFam" id="3.30.160.60:FF:000446">
    <property type="entry name" value="Zinc finger protein"/>
    <property type="match status" value="2"/>
</dbReference>
<keyword evidence="3" id="KW-0677">Repeat</keyword>
<comment type="subcellular location">
    <subcellularLocation>
        <location evidence="1">Nucleus</location>
    </subcellularLocation>
</comment>
<feature type="domain" description="C2H2-type" evidence="9">
    <location>
        <begin position="1006"/>
        <end position="1033"/>
    </location>
</feature>
<evidence type="ECO:0000256" key="6">
    <source>
        <dbReference type="ARBA" id="ARBA00023242"/>
    </source>
</evidence>
<keyword evidence="5" id="KW-0862">Zinc</keyword>
<reference evidence="11 12" key="1">
    <citation type="submission" date="2025-04" db="UniProtKB">
        <authorList>
            <consortium name="RefSeq"/>
        </authorList>
    </citation>
    <scope>IDENTIFICATION</scope>
    <source>
        <tissue evidence="11 12">Entire body</tissue>
    </source>
</reference>
<dbReference type="OrthoDB" id="10249535at2759"/>
<dbReference type="RefSeq" id="XP_018325445.1">
    <property type="nucleotide sequence ID" value="XM_018469943.2"/>
</dbReference>
<feature type="domain" description="C2H2-type" evidence="9">
    <location>
        <begin position="715"/>
        <end position="742"/>
    </location>
</feature>
<feature type="domain" description="C2H2-type" evidence="9">
    <location>
        <begin position="978"/>
        <end position="1005"/>
    </location>
</feature>
<feature type="domain" description="C2H2-type" evidence="9">
    <location>
        <begin position="855"/>
        <end position="878"/>
    </location>
</feature>
<dbReference type="PROSITE" id="PS50157">
    <property type="entry name" value="ZINC_FINGER_C2H2_2"/>
    <property type="match status" value="11"/>
</dbReference>
<dbReference type="KEGG" id="apln:108737219"/>
<dbReference type="GO" id="GO:0005634">
    <property type="term" value="C:nucleus"/>
    <property type="evidence" value="ECO:0007669"/>
    <property type="project" value="UniProtKB-SubCell"/>
</dbReference>
<dbReference type="PANTHER" id="PTHR24394:SF29">
    <property type="entry name" value="MYONEURIN"/>
    <property type="match status" value="1"/>
</dbReference>
<evidence type="ECO:0000256" key="8">
    <source>
        <dbReference type="SAM" id="MobiDB-lite"/>
    </source>
</evidence>
<feature type="domain" description="C2H2-type" evidence="9">
    <location>
        <begin position="739"/>
        <end position="766"/>
    </location>
</feature>
<dbReference type="FunFam" id="3.30.160.60:FF:000870">
    <property type="entry name" value="zinc finger protein 197 isoform X1"/>
    <property type="match status" value="1"/>
</dbReference>
<feature type="domain" description="C2H2-type" evidence="9">
    <location>
        <begin position="767"/>
        <end position="794"/>
    </location>
</feature>
<evidence type="ECO:0000256" key="1">
    <source>
        <dbReference type="ARBA" id="ARBA00004123"/>
    </source>
</evidence>
<dbReference type="AlphaFoldDB" id="A0A1W4WZF2"/>
<keyword evidence="6" id="KW-0539">Nucleus</keyword>
<dbReference type="STRING" id="224129.A0A1W4WZF2"/>
<keyword evidence="2" id="KW-0479">Metal-binding</keyword>
<keyword evidence="10" id="KW-1185">Reference proteome</keyword>
<dbReference type="FunFam" id="3.30.160.60:FF:000100">
    <property type="entry name" value="Zinc finger 45-like"/>
    <property type="match status" value="1"/>
</dbReference>
<accession>A0A1W4WZF2</accession>
<evidence type="ECO:0000256" key="3">
    <source>
        <dbReference type="ARBA" id="ARBA00022737"/>
    </source>
</evidence>
<dbReference type="Gene3D" id="3.30.160.60">
    <property type="entry name" value="Classic Zinc Finger"/>
    <property type="match status" value="10"/>
</dbReference>
<keyword evidence="4 7" id="KW-0863">Zinc-finger</keyword>
<sequence>MPPTAKMSSGNIVCPVCTLFLRPGMTLTSHLGSHPKQKVIEALVRISLNQSTGCRDLAIINTNENVPNNNIVANHESNGTQTFLDEPVQQKPDPTQNFGVVSGNHSFIYQQFMSTSSQQSTQTVLNGNPMAPQYITIPTVFSPQMAQLPPMAQMPQMVCSPYVYQQQQVIMSSGPSMPPLLPKPVPISQHMHVPPMHPPILPPAIEAPANSYDERDGYILIDNDKPSCNETVVRPCSRSSINSIIMSPVTSCHEDYRSQASMSPVYSPDSQVDTTKDECNVEDNCKKEDPVKNDDDEPFLTNETVDNNNGDCSQKNLERFEEEQKDEKDGDANVPLEAVDLFGGEAIQPDVIITQKSNCPSSDYYNREGALNTSNCVEINNSYNLEDPVFTISNAFGENEAGNVSSLDNINLILPPDFTSGQFISRVEDFENIHQDDKRIIMNIGCMDNNNSERIIEHLGEESISQASENVSIRADEHMPARGELSGPESNGAASDTVWGRLNYEGNSRISASYDTLQESWDASDGSFTDVPPLQSRNIAGIDCRPDENDDSPTVISVIAPPKNFKCSICGDAFDCLKERRLHHRLKHKGENERNDNKSSKEAVAITNTVNVVGAKIGTKKTKKLIIKSKPTTTENNFDNVFTNKIRSQQQQDEEEYKEESDVLQSPPIKEEDVKLIKTELVSCHLCDRTFPSIKLLKSHSSLEHNLNMNVESKRQCAVCEENFQTESEFHKHLMIHPLECRICGKCFYRKQNMQLHMKRHLGIRPYKCDICGKSFLTKQKCSEHRNIHTGETPVRCRLCNETFKRHSNLIQHRNKHHFNVPTRVKRDYICFCGEVVHSKKKLAWHKEIHEMKPKACLYCSEKFVHSASLTRHMRRAHNQHFVPEKDRSSENVECPICKKIYLRSSLDAHIRSHSGQKSFTCPVCNKDFTTKWNLKLHKWTHAARSSKPFKCDQCRGAFIRESEYVAHMNSHKSVRPYTCNHCGAQFIRKYNCQRHVKEHLLGKSFSCNICGKTFHRSYYLKDHMRVHNGTRPYACHVCGKTSTTKSNHNKHIRIHHAREPVSTEN</sequence>
<evidence type="ECO:0000313" key="10">
    <source>
        <dbReference type="Proteomes" id="UP000192223"/>
    </source>
</evidence>
<evidence type="ECO:0000256" key="5">
    <source>
        <dbReference type="ARBA" id="ARBA00022833"/>
    </source>
</evidence>
<gene>
    <name evidence="11 12" type="primary">LOC108737219</name>
</gene>
<protein>
    <submittedName>
        <fullName evidence="11 12">Uncharacterized protein LOC108737219</fullName>
    </submittedName>
</protein>
<dbReference type="GeneID" id="108737219"/>
<feature type="domain" description="C2H2-type" evidence="9">
    <location>
        <begin position="795"/>
        <end position="822"/>
    </location>
</feature>
<dbReference type="Proteomes" id="UP000192223">
    <property type="component" value="Unplaced"/>
</dbReference>
<dbReference type="InterPro" id="IPR036236">
    <property type="entry name" value="Znf_C2H2_sf"/>
</dbReference>
<organism evidence="10 11">
    <name type="scientific">Agrilus planipennis</name>
    <name type="common">Emerald ash borer</name>
    <name type="synonym">Agrilus marcopoli</name>
    <dbReference type="NCBI Taxonomy" id="224129"/>
    <lineage>
        <taxon>Eukaryota</taxon>
        <taxon>Metazoa</taxon>
        <taxon>Ecdysozoa</taxon>
        <taxon>Arthropoda</taxon>
        <taxon>Hexapoda</taxon>
        <taxon>Insecta</taxon>
        <taxon>Pterygota</taxon>
        <taxon>Neoptera</taxon>
        <taxon>Endopterygota</taxon>
        <taxon>Coleoptera</taxon>
        <taxon>Polyphaga</taxon>
        <taxon>Elateriformia</taxon>
        <taxon>Buprestoidea</taxon>
        <taxon>Buprestidae</taxon>
        <taxon>Agrilinae</taxon>
        <taxon>Agrilus</taxon>
    </lineage>
</organism>
<evidence type="ECO:0000313" key="12">
    <source>
        <dbReference type="RefSeq" id="XP_018325446.1"/>
    </source>
</evidence>
<dbReference type="GO" id="GO:0008270">
    <property type="term" value="F:zinc ion binding"/>
    <property type="evidence" value="ECO:0007669"/>
    <property type="project" value="UniProtKB-KW"/>
</dbReference>
<name>A0A1W4WZF2_AGRPL</name>
<dbReference type="SMART" id="SM00355">
    <property type="entry name" value="ZnF_C2H2"/>
    <property type="match status" value="15"/>
</dbReference>
<feature type="domain" description="C2H2-type" evidence="9">
    <location>
        <begin position="565"/>
        <end position="593"/>
    </location>
</feature>